<gene>
    <name evidence="1" type="ORF">GEV01_20235</name>
</gene>
<accession>A0A843SIP3</accession>
<organism evidence="1 2">
    <name type="scientific">Rugamonas rivuli</name>
    <dbReference type="NCBI Taxonomy" id="2743358"/>
    <lineage>
        <taxon>Bacteria</taxon>
        <taxon>Pseudomonadati</taxon>
        <taxon>Pseudomonadota</taxon>
        <taxon>Betaproteobacteria</taxon>
        <taxon>Burkholderiales</taxon>
        <taxon>Oxalobacteraceae</taxon>
        <taxon>Telluria group</taxon>
        <taxon>Rugamonas</taxon>
    </lineage>
</organism>
<dbReference type="EMBL" id="WHUF01000005">
    <property type="protein sequence ID" value="MQA21844.1"/>
    <property type="molecule type" value="Genomic_DNA"/>
</dbReference>
<protein>
    <submittedName>
        <fullName evidence="1">Uncharacterized protein</fullName>
    </submittedName>
</protein>
<sequence length="263" mass="29637">MSIFEVTIPGTWLNYEDQEWTFRISNLLFHLQSQFFEANVALNLFVQASAISQMRREPADWLKNNLRRAEIAAEVERELGTDRFSAGKRADVSFETDVRFKREMWSKGEMPNEFRHAKPFIYARAFLYALDAFDKFLGVLSQESGVPSELASLHGQVATRFPQLRAVRNSAQHLEDRVRGLGVGNKMMDLKPIENQLISTPNGGALVLNALNGSKYGATMADGHYGEVDVSPESMEHLQVILHGVLELFLWAGPKTHMPSAPI</sequence>
<reference evidence="1 2" key="1">
    <citation type="submission" date="2019-10" db="EMBL/GenBank/DDBJ databases">
        <title>Two novel species isolated from a subtropical stream in China.</title>
        <authorList>
            <person name="Lu H."/>
        </authorList>
    </citation>
    <scope>NUCLEOTIDE SEQUENCE [LARGE SCALE GENOMIC DNA]</scope>
    <source>
        <strain evidence="1 2">FT103W</strain>
    </source>
</reference>
<evidence type="ECO:0000313" key="2">
    <source>
        <dbReference type="Proteomes" id="UP000444318"/>
    </source>
</evidence>
<proteinExistence type="predicted"/>
<comment type="caution">
    <text evidence="1">The sequence shown here is derived from an EMBL/GenBank/DDBJ whole genome shotgun (WGS) entry which is preliminary data.</text>
</comment>
<keyword evidence="2" id="KW-1185">Reference proteome</keyword>
<name>A0A843SIP3_9BURK</name>
<dbReference type="RefSeq" id="WP_152807347.1">
    <property type="nucleotide sequence ID" value="NZ_WHUF01000005.1"/>
</dbReference>
<evidence type="ECO:0000313" key="1">
    <source>
        <dbReference type="EMBL" id="MQA21844.1"/>
    </source>
</evidence>
<dbReference type="Proteomes" id="UP000444318">
    <property type="component" value="Unassembled WGS sequence"/>
</dbReference>
<dbReference type="AlphaFoldDB" id="A0A843SIP3"/>